<dbReference type="GO" id="GO:0044341">
    <property type="term" value="P:sodium-dependent phosphate transport"/>
    <property type="evidence" value="ECO:0007669"/>
    <property type="project" value="InterPro"/>
</dbReference>
<feature type="transmembrane region" description="Helical" evidence="6">
    <location>
        <begin position="56"/>
        <end position="74"/>
    </location>
</feature>
<evidence type="ECO:0000313" key="8">
    <source>
        <dbReference type="Proteomes" id="UP000471409"/>
    </source>
</evidence>
<dbReference type="Pfam" id="PF02690">
    <property type="entry name" value="Na_Pi_cotrans"/>
    <property type="match status" value="1"/>
</dbReference>
<feature type="transmembrane region" description="Helical" evidence="6">
    <location>
        <begin position="20"/>
        <end position="44"/>
    </location>
</feature>
<feature type="transmembrane region" description="Helical" evidence="6">
    <location>
        <begin position="80"/>
        <end position="101"/>
    </location>
</feature>
<sequence>LIKSRMAQIVLLGANVGTAITAWIVATGIEWLSPLLILVGIVLYRGRSSSSQGGGTALIGIGLMLLSLHLLGLATEPMRASPALAAFIGLLDGALPVAMLVSAALAFASSSSLAVVVLILSLASAGVVSAELV</sequence>
<gene>
    <name evidence="7" type="ORF">GUK36_43050</name>
</gene>
<dbReference type="EMBL" id="WXXP01001113">
    <property type="protein sequence ID" value="NEK56008.1"/>
    <property type="molecule type" value="Genomic_DNA"/>
</dbReference>
<evidence type="ECO:0000256" key="2">
    <source>
        <dbReference type="ARBA" id="ARBA00022475"/>
    </source>
</evidence>
<keyword evidence="5 6" id="KW-0472">Membrane</keyword>
<evidence type="ECO:0000256" key="3">
    <source>
        <dbReference type="ARBA" id="ARBA00022692"/>
    </source>
</evidence>
<evidence type="ECO:0000256" key="6">
    <source>
        <dbReference type="SAM" id="Phobius"/>
    </source>
</evidence>
<keyword evidence="2" id="KW-1003">Cell membrane</keyword>
<dbReference type="Proteomes" id="UP000471409">
    <property type="component" value="Unassembled WGS sequence"/>
</dbReference>
<evidence type="ECO:0000256" key="1">
    <source>
        <dbReference type="ARBA" id="ARBA00004651"/>
    </source>
</evidence>
<reference evidence="7 8" key="1">
    <citation type="submission" date="2020-01" db="EMBL/GenBank/DDBJ databases">
        <title>Rhizobium genotypes associated with high levels of biological nitrogen fixation by grain legumes in a temperate-maritime cropping system.</title>
        <authorList>
            <person name="Maluk M."/>
            <person name="Francesc Ferrando Molina F."/>
            <person name="Lopez Del Egido L."/>
            <person name="Lafos M."/>
            <person name="Langarica-Fuentes A."/>
            <person name="Gebre Yohannes G."/>
            <person name="Young M.W."/>
            <person name="Martin P."/>
            <person name="Gantlett R."/>
            <person name="Kenicer G."/>
            <person name="Hawes C."/>
            <person name="Begg G.S."/>
            <person name="Quilliam R.S."/>
            <person name="Squire G.R."/>
            <person name="Poole P.S."/>
            <person name="Young P.W."/>
            <person name="Iannetta P.M."/>
            <person name="James E.K."/>
        </authorList>
    </citation>
    <scope>NUCLEOTIDE SEQUENCE [LARGE SCALE GENOMIC DNA]</scope>
    <source>
        <strain evidence="7 8">JHI944</strain>
    </source>
</reference>
<comment type="subcellular location">
    <subcellularLocation>
        <location evidence="1">Cell membrane</location>
        <topology evidence="1">Multi-pass membrane protein</topology>
    </subcellularLocation>
</comment>
<feature type="transmembrane region" description="Helical" evidence="6">
    <location>
        <begin position="113"/>
        <end position="130"/>
    </location>
</feature>
<evidence type="ECO:0000256" key="4">
    <source>
        <dbReference type="ARBA" id="ARBA00022989"/>
    </source>
</evidence>
<feature type="non-terminal residue" evidence="7">
    <location>
        <position position="133"/>
    </location>
</feature>
<keyword evidence="4 6" id="KW-1133">Transmembrane helix</keyword>
<name>A0A6P0DSJ2_RHILE</name>
<keyword evidence="3 6" id="KW-0812">Transmembrane</keyword>
<accession>A0A6P0DSJ2</accession>
<dbReference type="AlphaFoldDB" id="A0A6P0DSJ2"/>
<evidence type="ECO:0000256" key="5">
    <source>
        <dbReference type="ARBA" id="ARBA00023136"/>
    </source>
</evidence>
<feature type="non-terminal residue" evidence="7">
    <location>
        <position position="1"/>
    </location>
</feature>
<protein>
    <submittedName>
        <fullName evidence="7">Na/Pi cotransporter family protein</fullName>
    </submittedName>
</protein>
<dbReference type="GO" id="GO:0005436">
    <property type="term" value="F:sodium:phosphate symporter activity"/>
    <property type="evidence" value="ECO:0007669"/>
    <property type="project" value="InterPro"/>
</dbReference>
<comment type="caution">
    <text evidence="7">The sequence shown here is derived from an EMBL/GenBank/DDBJ whole genome shotgun (WGS) entry which is preliminary data.</text>
</comment>
<evidence type="ECO:0000313" key="7">
    <source>
        <dbReference type="EMBL" id="NEK56008.1"/>
    </source>
</evidence>
<dbReference type="GO" id="GO:0005886">
    <property type="term" value="C:plasma membrane"/>
    <property type="evidence" value="ECO:0007669"/>
    <property type="project" value="UniProtKB-SubCell"/>
</dbReference>
<proteinExistence type="predicted"/>
<organism evidence="7 8">
    <name type="scientific">Rhizobium leguminosarum</name>
    <dbReference type="NCBI Taxonomy" id="384"/>
    <lineage>
        <taxon>Bacteria</taxon>
        <taxon>Pseudomonadati</taxon>
        <taxon>Pseudomonadota</taxon>
        <taxon>Alphaproteobacteria</taxon>
        <taxon>Hyphomicrobiales</taxon>
        <taxon>Rhizobiaceae</taxon>
        <taxon>Rhizobium/Agrobacterium group</taxon>
        <taxon>Rhizobium</taxon>
    </lineage>
</organism>
<dbReference type="InterPro" id="IPR003841">
    <property type="entry name" value="Na/Pi_transpt"/>
</dbReference>